<keyword evidence="5" id="KW-0560">Oxidoreductase</keyword>
<comment type="similarity">
    <text evidence="2">Belongs to the DAMOX/DASOX family.</text>
</comment>
<evidence type="ECO:0000256" key="2">
    <source>
        <dbReference type="ARBA" id="ARBA00006730"/>
    </source>
</evidence>
<keyword evidence="4" id="KW-0274">FAD</keyword>
<keyword evidence="3" id="KW-0285">Flavoprotein</keyword>
<dbReference type="Pfam" id="PF01266">
    <property type="entry name" value="DAO"/>
    <property type="match status" value="1"/>
</dbReference>
<reference evidence="7 8" key="1">
    <citation type="submission" date="2022-03" db="EMBL/GenBank/DDBJ databases">
        <title>Genome data of Colletotrichum spp.</title>
        <authorList>
            <person name="Utami Y.D."/>
            <person name="Hiruma K."/>
        </authorList>
    </citation>
    <scope>NUCLEOTIDE SEQUENCE [LARGE SCALE GENOMIC DNA]</scope>
    <source>
        <strain evidence="7 8">MAFF 239500</strain>
    </source>
</reference>
<dbReference type="Proteomes" id="UP001055115">
    <property type="component" value="Unassembled WGS sequence"/>
</dbReference>
<dbReference type="InterPro" id="IPR006076">
    <property type="entry name" value="FAD-dep_OxRdtase"/>
</dbReference>
<dbReference type="RefSeq" id="XP_049134094.1">
    <property type="nucleotide sequence ID" value="XM_049278137.1"/>
</dbReference>
<comment type="cofactor">
    <cofactor evidence="1">
        <name>FAD</name>
        <dbReference type="ChEBI" id="CHEBI:57692"/>
    </cofactor>
</comment>
<evidence type="ECO:0000256" key="1">
    <source>
        <dbReference type="ARBA" id="ARBA00001974"/>
    </source>
</evidence>
<organism evidence="7 8">
    <name type="scientific">Colletotrichum spaethianum</name>
    <dbReference type="NCBI Taxonomy" id="700344"/>
    <lineage>
        <taxon>Eukaryota</taxon>
        <taxon>Fungi</taxon>
        <taxon>Dikarya</taxon>
        <taxon>Ascomycota</taxon>
        <taxon>Pezizomycotina</taxon>
        <taxon>Sordariomycetes</taxon>
        <taxon>Hypocreomycetidae</taxon>
        <taxon>Glomerellales</taxon>
        <taxon>Glomerellaceae</taxon>
        <taxon>Colletotrichum</taxon>
        <taxon>Colletotrichum spaethianum species complex</taxon>
    </lineage>
</organism>
<evidence type="ECO:0000256" key="4">
    <source>
        <dbReference type="ARBA" id="ARBA00022827"/>
    </source>
</evidence>
<sequence length="249" mass="27128">MQMGCKAGWDRDDGDHADDCLPEDSHWWTKSFIPGFRVLSRDQLADEGPFAAGMAYETFALCPTRYLAYLRSQCEARGISCRTGTAPALSLGEEKDKDDIFATAGFEDVVGIVNCTGVAAAKLTGDPHAYPSKGQTVVVAATARRLATRRGREGWEALVMPWPGTNETVLGGCKIPGAWSTEPDEAITRMILERCKPLAPELLNADGEFEVRRVRVGLRPARHGGPRMELGRCRDGKFICHAYGHDSAG</sequence>
<name>A0AA37PGI4_9PEZI</name>
<dbReference type="PANTHER" id="PTHR11530:SF11">
    <property type="entry name" value="D-ASPARTATE OXIDASE"/>
    <property type="match status" value="1"/>
</dbReference>
<accession>A0AA37PGI4</accession>
<protein>
    <submittedName>
        <fullName evidence="7">D-amino-acid oxidase</fullName>
    </submittedName>
</protein>
<dbReference type="GO" id="GO:0019478">
    <property type="term" value="P:D-amino acid catabolic process"/>
    <property type="evidence" value="ECO:0007669"/>
    <property type="project" value="TreeGrafter"/>
</dbReference>
<gene>
    <name evidence="7" type="ORF">ColSpa_11925</name>
</gene>
<evidence type="ECO:0000256" key="5">
    <source>
        <dbReference type="ARBA" id="ARBA00023002"/>
    </source>
</evidence>
<dbReference type="InterPro" id="IPR023209">
    <property type="entry name" value="DAO"/>
</dbReference>
<dbReference type="GO" id="GO:0003884">
    <property type="term" value="F:D-amino-acid oxidase activity"/>
    <property type="evidence" value="ECO:0007669"/>
    <property type="project" value="InterPro"/>
</dbReference>
<evidence type="ECO:0000256" key="3">
    <source>
        <dbReference type="ARBA" id="ARBA00022630"/>
    </source>
</evidence>
<proteinExistence type="inferred from homology"/>
<dbReference type="PANTHER" id="PTHR11530">
    <property type="entry name" value="D-AMINO ACID OXIDASE"/>
    <property type="match status" value="1"/>
</dbReference>
<feature type="domain" description="FAD dependent oxidoreductase" evidence="6">
    <location>
        <begin position="31"/>
        <end position="249"/>
    </location>
</feature>
<dbReference type="SUPFAM" id="SSF54373">
    <property type="entry name" value="FAD-linked reductases, C-terminal domain"/>
    <property type="match status" value="1"/>
</dbReference>
<evidence type="ECO:0000259" key="6">
    <source>
        <dbReference type="Pfam" id="PF01266"/>
    </source>
</evidence>
<comment type="caution">
    <text evidence="7">The sequence shown here is derived from an EMBL/GenBank/DDBJ whole genome shotgun (WGS) entry which is preliminary data.</text>
</comment>
<evidence type="ECO:0000313" key="7">
    <source>
        <dbReference type="EMBL" id="GKT51744.1"/>
    </source>
</evidence>
<dbReference type="SUPFAM" id="SSF51971">
    <property type="entry name" value="Nucleotide-binding domain"/>
    <property type="match status" value="1"/>
</dbReference>
<dbReference type="EMBL" id="BQXU01000053">
    <property type="protein sequence ID" value="GKT51744.1"/>
    <property type="molecule type" value="Genomic_DNA"/>
</dbReference>
<dbReference type="GO" id="GO:0005737">
    <property type="term" value="C:cytoplasm"/>
    <property type="evidence" value="ECO:0007669"/>
    <property type="project" value="TreeGrafter"/>
</dbReference>
<dbReference type="GeneID" id="73332727"/>
<keyword evidence="8" id="KW-1185">Reference proteome</keyword>
<dbReference type="GO" id="GO:0071949">
    <property type="term" value="F:FAD binding"/>
    <property type="evidence" value="ECO:0007669"/>
    <property type="project" value="InterPro"/>
</dbReference>
<evidence type="ECO:0000313" key="8">
    <source>
        <dbReference type="Proteomes" id="UP001055115"/>
    </source>
</evidence>
<dbReference type="Gene3D" id="3.30.9.10">
    <property type="entry name" value="D-Amino Acid Oxidase, subunit A, domain 2"/>
    <property type="match status" value="1"/>
</dbReference>
<dbReference type="AlphaFoldDB" id="A0AA37PGI4"/>